<dbReference type="PANTHER" id="PTHR43790">
    <property type="entry name" value="CARBOHYDRATE TRANSPORT ATP-BINDING PROTEIN MG119-RELATED"/>
    <property type="match status" value="1"/>
</dbReference>
<dbReference type="CDD" id="cd03215">
    <property type="entry name" value="ABC_Carb_Monos_II"/>
    <property type="match status" value="1"/>
</dbReference>
<dbReference type="InterPro" id="IPR003593">
    <property type="entry name" value="AAA+_ATPase"/>
</dbReference>
<dbReference type="GO" id="GO:0016887">
    <property type="term" value="F:ATP hydrolysis activity"/>
    <property type="evidence" value="ECO:0007669"/>
    <property type="project" value="InterPro"/>
</dbReference>
<evidence type="ECO:0000256" key="1">
    <source>
        <dbReference type="ARBA" id="ARBA00004202"/>
    </source>
</evidence>
<dbReference type="RefSeq" id="WP_213006894.1">
    <property type="nucleotide sequence ID" value="NZ_BOQN01000038.1"/>
</dbReference>
<evidence type="ECO:0000256" key="3">
    <source>
        <dbReference type="ARBA" id="ARBA00022475"/>
    </source>
</evidence>
<protein>
    <submittedName>
        <fullName evidence="11">Sugar ABC transporter ATP-binding protein</fullName>
    </submittedName>
</protein>
<comment type="subcellular location">
    <subcellularLocation>
        <location evidence="1">Cell membrane</location>
        <topology evidence="1">Peripheral membrane protein</topology>
    </subcellularLocation>
</comment>
<dbReference type="AlphaFoldDB" id="A0A919TAR1"/>
<gene>
    <name evidence="11" type="ORF">Ato02nite_027930</name>
</gene>
<sequence>MSAGKTSAVLEARNISKSYGGVRALKDVTFTAHQGKVNVLVGENGAGKSTLMKILSGSEQPTSGEILLDGEPVVLASPREAMKRGIGIIHQELSLFPNLSIAENMFAGRELRRGGRFVDSGAQRRRTREVLKRLGQDRLDPGTLVGDLPIGQQQLVEIGRALLEDVRVLIMDEPTSALSNHEVDVLFGVMADLRAQDVTVIYISHKLDEFRRIGDWVTVFRDGSLVAHESMDSTDTGWIVRQMVGRDPDSLYVRNSSPVGDLLLEARGLTAPGFHDVSLAVRKGEVVGIYGLMGAGRTELMECLMGMRRASAGEVLLRGKPEPKGTVQARMAGGLALVPEDRQRDGLVQTMSVRDNILLATVARFTRAGLLTGGAEQRTADAKVRELAIKSPGLAATVTALSGGNQQKVVLARALLTEPVVLLLDEPTRGIDVGAKAQIAALMADLAAQGFGVLFISSELAEVMAMADRVLVMARGRITAEFTAQTVTEEALVTASASESVLEGQQ</sequence>
<organism evidence="11 12">
    <name type="scientific">Paractinoplanes toevensis</name>
    <dbReference type="NCBI Taxonomy" id="571911"/>
    <lineage>
        <taxon>Bacteria</taxon>
        <taxon>Bacillati</taxon>
        <taxon>Actinomycetota</taxon>
        <taxon>Actinomycetes</taxon>
        <taxon>Micromonosporales</taxon>
        <taxon>Micromonosporaceae</taxon>
        <taxon>Paractinoplanes</taxon>
    </lineage>
</organism>
<keyword evidence="7 11" id="KW-0067">ATP-binding</keyword>
<evidence type="ECO:0000256" key="2">
    <source>
        <dbReference type="ARBA" id="ARBA00022448"/>
    </source>
</evidence>
<dbReference type="FunFam" id="3.40.50.300:FF:000127">
    <property type="entry name" value="Ribose import ATP-binding protein RbsA"/>
    <property type="match status" value="1"/>
</dbReference>
<name>A0A919TAR1_9ACTN</name>
<dbReference type="InterPro" id="IPR027417">
    <property type="entry name" value="P-loop_NTPase"/>
</dbReference>
<evidence type="ECO:0000256" key="6">
    <source>
        <dbReference type="ARBA" id="ARBA00022741"/>
    </source>
</evidence>
<keyword evidence="2" id="KW-0813">Transport</keyword>
<keyword evidence="4" id="KW-0762">Sugar transport</keyword>
<keyword evidence="3" id="KW-1003">Cell membrane</keyword>
<dbReference type="Proteomes" id="UP000677082">
    <property type="component" value="Unassembled WGS sequence"/>
</dbReference>
<dbReference type="PROSITE" id="PS50893">
    <property type="entry name" value="ABC_TRANSPORTER_2"/>
    <property type="match status" value="2"/>
</dbReference>
<feature type="domain" description="ABC transporter" evidence="10">
    <location>
        <begin position="251"/>
        <end position="500"/>
    </location>
</feature>
<dbReference type="InterPro" id="IPR050107">
    <property type="entry name" value="ABC_carbohydrate_import_ATPase"/>
</dbReference>
<dbReference type="PROSITE" id="PS00211">
    <property type="entry name" value="ABC_TRANSPORTER_1"/>
    <property type="match status" value="1"/>
</dbReference>
<dbReference type="InterPro" id="IPR017871">
    <property type="entry name" value="ABC_transporter-like_CS"/>
</dbReference>
<evidence type="ECO:0000313" key="12">
    <source>
        <dbReference type="Proteomes" id="UP000677082"/>
    </source>
</evidence>
<evidence type="ECO:0000256" key="7">
    <source>
        <dbReference type="ARBA" id="ARBA00022840"/>
    </source>
</evidence>
<keyword evidence="12" id="KW-1185">Reference proteome</keyword>
<evidence type="ECO:0000259" key="10">
    <source>
        <dbReference type="PROSITE" id="PS50893"/>
    </source>
</evidence>
<dbReference type="Gene3D" id="3.40.50.300">
    <property type="entry name" value="P-loop containing nucleotide triphosphate hydrolases"/>
    <property type="match status" value="2"/>
</dbReference>
<accession>A0A919TAR1</accession>
<keyword evidence="6" id="KW-0547">Nucleotide-binding</keyword>
<evidence type="ECO:0000313" key="11">
    <source>
        <dbReference type="EMBL" id="GIM91000.1"/>
    </source>
</evidence>
<dbReference type="SMART" id="SM00382">
    <property type="entry name" value="AAA"/>
    <property type="match status" value="2"/>
</dbReference>
<evidence type="ECO:0000256" key="9">
    <source>
        <dbReference type="ARBA" id="ARBA00023136"/>
    </source>
</evidence>
<keyword evidence="5" id="KW-0677">Repeat</keyword>
<keyword evidence="9" id="KW-0472">Membrane</keyword>
<dbReference type="GO" id="GO:0005886">
    <property type="term" value="C:plasma membrane"/>
    <property type="evidence" value="ECO:0007669"/>
    <property type="project" value="UniProtKB-SubCell"/>
</dbReference>
<proteinExistence type="predicted"/>
<dbReference type="PANTHER" id="PTHR43790:SF3">
    <property type="entry name" value="D-ALLOSE IMPORT ATP-BINDING PROTEIN ALSA-RELATED"/>
    <property type="match status" value="1"/>
</dbReference>
<evidence type="ECO:0000256" key="8">
    <source>
        <dbReference type="ARBA" id="ARBA00022967"/>
    </source>
</evidence>
<keyword evidence="8" id="KW-1278">Translocase</keyword>
<feature type="domain" description="ABC transporter" evidence="10">
    <location>
        <begin position="10"/>
        <end position="247"/>
    </location>
</feature>
<evidence type="ECO:0000256" key="4">
    <source>
        <dbReference type="ARBA" id="ARBA00022597"/>
    </source>
</evidence>
<dbReference type="EMBL" id="BOQN01000038">
    <property type="protein sequence ID" value="GIM91000.1"/>
    <property type="molecule type" value="Genomic_DNA"/>
</dbReference>
<reference evidence="11 12" key="1">
    <citation type="submission" date="2021-03" db="EMBL/GenBank/DDBJ databases">
        <title>Whole genome shotgun sequence of Actinoplanes toevensis NBRC 105298.</title>
        <authorList>
            <person name="Komaki H."/>
            <person name="Tamura T."/>
        </authorList>
    </citation>
    <scope>NUCLEOTIDE SEQUENCE [LARGE SCALE GENOMIC DNA]</scope>
    <source>
        <strain evidence="11 12">NBRC 105298</strain>
    </source>
</reference>
<dbReference type="Pfam" id="PF00005">
    <property type="entry name" value="ABC_tran"/>
    <property type="match status" value="2"/>
</dbReference>
<evidence type="ECO:0000256" key="5">
    <source>
        <dbReference type="ARBA" id="ARBA00022737"/>
    </source>
</evidence>
<comment type="caution">
    <text evidence="11">The sequence shown here is derived from an EMBL/GenBank/DDBJ whole genome shotgun (WGS) entry which is preliminary data.</text>
</comment>
<dbReference type="SUPFAM" id="SSF52540">
    <property type="entry name" value="P-loop containing nucleoside triphosphate hydrolases"/>
    <property type="match status" value="2"/>
</dbReference>
<dbReference type="CDD" id="cd03216">
    <property type="entry name" value="ABC_Carb_Monos_I"/>
    <property type="match status" value="1"/>
</dbReference>
<dbReference type="InterPro" id="IPR003439">
    <property type="entry name" value="ABC_transporter-like_ATP-bd"/>
</dbReference>
<dbReference type="GO" id="GO:0005524">
    <property type="term" value="F:ATP binding"/>
    <property type="evidence" value="ECO:0007669"/>
    <property type="project" value="UniProtKB-KW"/>
</dbReference>